<sequence length="237" mass="24367">MTGWQAVAACVGLSIVGFDPFGALALLAAVARGAGRAAAVAFTAAGAAVIVAAAMILDLLASVVLQHGVPPIPDVVWGTVEALAAAGLLFWGVRRLASRRRDGGRPGHESDEDEEERPRRQRGTGIAAMTLAGLVYGLTVLGDPGFWGLVALVHRLHAGPALGIAALWWLLSQSPLVALAIAVALGAGDPVGRWMRRTWRSLAGPLGRVGTALILLAGLGLGLDVVLWLMTGSFLIG</sequence>
<dbReference type="EMBL" id="CP045725">
    <property type="protein sequence ID" value="QGF23844.1"/>
    <property type="molecule type" value="Genomic_DNA"/>
</dbReference>
<evidence type="ECO:0000313" key="3">
    <source>
        <dbReference type="EMBL" id="QGF23844.1"/>
    </source>
</evidence>
<keyword evidence="4" id="KW-1185">Reference proteome</keyword>
<gene>
    <name evidence="3" type="ORF">Rai3103_09330</name>
</gene>
<dbReference type="AlphaFoldDB" id="A0A5Q2FED5"/>
<dbReference type="KEGG" id="rain:Rai3103_09330"/>
<dbReference type="RefSeq" id="WP_153572374.1">
    <property type="nucleotide sequence ID" value="NZ_CP045725.1"/>
</dbReference>
<evidence type="ECO:0008006" key="5">
    <source>
        <dbReference type="Google" id="ProtNLM"/>
    </source>
</evidence>
<evidence type="ECO:0000256" key="1">
    <source>
        <dbReference type="SAM" id="MobiDB-lite"/>
    </source>
</evidence>
<organism evidence="3 4">
    <name type="scientific">Raineyella fluvialis</name>
    <dbReference type="NCBI Taxonomy" id="2662261"/>
    <lineage>
        <taxon>Bacteria</taxon>
        <taxon>Bacillati</taxon>
        <taxon>Actinomycetota</taxon>
        <taxon>Actinomycetes</taxon>
        <taxon>Propionibacteriales</taxon>
        <taxon>Propionibacteriaceae</taxon>
        <taxon>Raineyella</taxon>
    </lineage>
</organism>
<feature type="transmembrane region" description="Helical" evidence="2">
    <location>
        <begin position="6"/>
        <end position="30"/>
    </location>
</feature>
<keyword evidence="2" id="KW-0812">Transmembrane</keyword>
<dbReference type="Proteomes" id="UP000386847">
    <property type="component" value="Chromosome"/>
</dbReference>
<feature type="region of interest" description="Disordered" evidence="1">
    <location>
        <begin position="100"/>
        <end position="122"/>
    </location>
</feature>
<reference evidence="3 4" key="1">
    <citation type="submission" date="2019-10" db="EMBL/GenBank/DDBJ databases">
        <title>Genomic analysis of Raineyella sp. CBA3103.</title>
        <authorList>
            <person name="Roh S.W."/>
        </authorList>
    </citation>
    <scope>NUCLEOTIDE SEQUENCE [LARGE SCALE GENOMIC DNA]</scope>
    <source>
        <strain evidence="3 4">CBA3103</strain>
    </source>
</reference>
<feature type="transmembrane region" description="Helical" evidence="2">
    <location>
        <begin position="209"/>
        <end position="230"/>
    </location>
</feature>
<feature type="transmembrane region" description="Helical" evidence="2">
    <location>
        <begin position="75"/>
        <end position="93"/>
    </location>
</feature>
<accession>A0A5Q2FED5</accession>
<evidence type="ECO:0000256" key="2">
    <source>
        <dbReference type="SAM" id="Phobius"/>
    </source>
</evidence>
<evidence type="ECO:0000313" key="4">
    <source>
        <dbReference type="Proteomes" id="UP000386847"/>
    </source>
</evidence>
<protein>
    <recommendedName>
        <fullName evidence="5">Sap, sulfolipid-1-addressing protein</fullName>
    </recommendedName>
</protein>
<feature type="transmembrane region" description="Helical" evidence="2">
    <location>
        <begin position="37"/>
        <end position="63"/>
    </location>
</feature>
<feature type="compositionally biased region" description="Basic and acidic residues" evidence="1">
    <location>
        <begin position="100"/>
        <end position="109"/>
    </location>
</feature>
<keyword evidence="2" id="KW-0472">Membrane</keyword>
<feature type="transmembrane region" description="Helical" evidence="2">
    <location>
        <begin position="126"/>
        <end position="147"/>
    </location>
</feature>
<name>A0A5Q2FED5_9ACTN</name>
<feature type="transmembrane region" description="Helical" evidence="2">
    <location>
        <begin position="167"/>
        <end position="188"/>
    </location>
</feature>
<keyword evidence="2" id="KW-1133">Transmembrane helix</keyword>
<proteinExistence type="predicted"/>